<feature type="transmembrane region" description="Helical" evidence="11">
    <location>
        <begin position="404"/>
        <end position="425"/>
    </location>
</feature>
<name>I0ID34_PHYMF</name>
<dbReference type="PANTHER" id="PTHR43427:SF6">
    <property type="entry name" value="CHLORIDE CHANNEL PROTEIN CLC-E"/>
    <property type="match status" value="1"/>
</dbReference>
<gene>
    <name evidence="13" type="ordered locus">PSMK_10130</name>
</gene>
<evidence type="ECO:0000256" key="1">
    <source>
        <dbReference type="ARBA" id="ARBA00004141"/>
    </source>
</evidence>
<dbReference type="CDD" id="cd00400">
    <property type="entry name" value="Voltage_gated_ClC"/>
    <property type="match status" value="1"/>
</dbReference>
<reference evidence="13 14" key="1">
    <citation type="submission" date="2012-02" db="EMBL/GenBank/DDBJ databases">
        <title>Complete genome sequence of Phycisphaera mikurensis NBRC 102666.</title>
        <authorList>
            <person name="Ankai A."/>
            <person name="Hosoyama A."/>
            <person name="Terui Y."/>
            <person name="Sekine M."/>
            <person name="Fukai R."/>
            <person name="Kato Y."/>
            <person name="Nakamura S."/>
            <person name="Yamada-Narita S."/>
            <person name="Kawakoshi A."/>
            <person name="Fukunaga Y."/>
            <person name="Yamazaki S."/>
            <person name="Fujita N."/>
        </authorList>
    </citation>
    <scope>NUCLEOTIDE SEQUENCE [LARGE SCALE GENOMIC DNA]</scope>
    <source>
        <strain evidence="14">NBRC 102666 / KCTC 22515 / FYK2301M01</strain>
    </source>
</reference>
<keyword evidence="6 11" id="KW-0472">Membrane</keyword>
<proteinExistence type="predicted"/>
<dbReference type="SMART" id="SM00116">
    <property type="entry name" value="CBS"/>
    <property type="match status" value="2"/>
</dbReference>
<dbReference type="GO" id="GO:0005254">
    <property type="term" value="F:chloride channel activity"/>
    <property type="evidence" value="ECO:0007669"/>
    <property type="project" value="UniProtKB-KW"/>
</dbReference>
<evidence type="ECO:0000256" key="10">
    <source>
        <dbReference type="PROSITE-ProRule" id="PRU00703"/>
    </source>
</evidence>
<feature type="transmembrane region" description="Helical" evidence="11">
    <location>
        <begin position="257"/>
        <end position="276"/>
    </location>
</feature>
<feature type="transmembrane region" description="Helical" evidence="11">
    <location>
        <begin position="43"/>
        <end position="64"/>
    </location>
</feature>
<dbReference type="Pfam" id="PF00571">
    <property type="entry name" value="CBS"/>
    <property type="match status" value="2"/>
</dbReference>
<dbReference type="CDD" id="cd02205">
    <property type="entry name" value="CBS_pair_SF"/>
    <property type="match status" value="1"/>
</dbReference>
<dbReference type="Pfam" id="PF00654">
    <property type="entry name" value="Voltage_CLC"/>
    <property type="match status" value="1"/>
</dbReference>
<keyword evidence="8" id="KW-0868">Chloride</keyword>
<keyword evidence="9" id="KW-0407">Ion channel</keyword>
<dbReference type="PRINTS" id="PR00762">
    <property type="entry name" value="CLCHANNEL"/>
</dbReference>
<keyword evidence="5" id="KW-0406">Ion transport</keyword>
<dbReference type="HOGENOM" id="CLU_015263_5_1_0"/>
<evidence type="ECO:0000256" key="8">
    <source>
        <dbReference type="ARBA" id="ARBA00023214"/>
    </source>
</evidence>
<dbReference type="Gene3D" id="1.10.3080.10">
    <property type="entry name" value="Clc chloride channel"/>
    <property type="match status" value="1"/>
</dbReference>
<evidence type="ECO:0000256" key="2">
    <source>
        <dbReference type="ARBA" id="ARBA00022448"/>
    </source>
</evidence>
<dbReference type="PANTHER" id="PTHR43427">
    <property type="entry name" value="CHLORIDE CHANNEL PROTEIN CLC-E"/>
    <property type="match status" value="1"/>
</dbReference>
<dbReference type="InterPro" id="IPR001807">
    <property type="entry name" value="ClC"/>
</dbReference>
<evidence type="ECO:0000256" key="3">
    <source>
        <dbReference type="ARBA" id="ARBA00022692"/>
    </source>
</evidence>
<keyword evidence="4 11" id="KW-1133">Transmembrane helix</keyword>
<dbReference type="Gene3D" id="3.10.580.10">
    <property type="entry name" value="CBS-domain"/>
    <property type="match status" value="1"/>
</dbReference>
<protein>
    <submittedName>
        <fullName evidence="13">Putative ClC chloride channel</fullName>
    </submittedName>
</protein>
<evidence type="ECO:0000256" key="4">
    <source>
        <dbReference type="ARBA" id="ARBA00022989"/>
    </source>
</evidence>
<keyword evidence="7" id="KW-0869">Chloride channel</keyword>
<evidence type="ECO:0000313" key="13">
    <source>
        <dbReference type="EMBL" id="BAM03172.1"/>
    </source>
</evidence>
<feature type="transmembrane region" description="Helical" evidence="11">
    <location>
        <begin position="346"/>
        <end position="366"/>
    </location>
</feature>
<dbReference type="InterPro" id="IPR014743">
    <property type="entry name" value="Cl-channel_core"/>
</dbReference>
<keyword evidence="10" id="KW-0129">CBS domain</keyword>
<dbReference type="SUPFAM" id="SSF54631">
    <property type="entry name" value="CBS-domain pair"/>
    <property type="match status" value="1"/>
</dbReference>
<accession>I0ID34</accession>
<dbReference type="KEGG" id="phm:PSMK_10130"/>
<evidence type="ECO:0000256" key="6">
    <source>
        <dbReference type="ARBA" id="ARBA00023136"/>
    </source>
</evidence>
<evidence type="ECO:0000313" key="14">
    <source>
        <dbReference type="Proteomes" id="UP000007881"/>
    </source>
</evidence>
<sequence>MPMAAAVGAAMGVVAVAFDRLVGEAGRLIFSLPGGRAFAGVDLVLLVLLPAGGGLLVGLISLLAGRLTPLSRGPGIPVVVEALARRDGDIPAEAGLFRAVTASLTIGSGGSAGVEGPIILIGSALSSALARLGRVSAEQRRTLVGCGAAAATAAIFNAPIAAVIFVLEVILRDFSTRTFAPIVVASVFGTVTAQAILGRNEAVFEVVTELNIERVFTGQELAHYAVLGVLAGLVGAGVSASVRAAERVGKRAAGPPWLKPALGGALLGLLGVVWMATLGPAAGGGTEAPPFFGNGYPVIERLLRPETYAQEGGGVVLLAALLGFKLLGTCLTLGSGGAGGVIAPSLMIGATLGALFASVCTALGAFPGESPATYAFAGMAGLIAAVAGCPLAAFLLVFEITGDYQLILPAMLVAILATGVAQLFVPDSIYVAMLRERGVRTGAYADYTLLRRLHARDVPLVPAVTVRPEAPAAELLALSRRYAVTDFVVVDASDGYVGLVTAEDFRALLLAADALPLVVVGELMRTGLPPVNPDHTLDLVMEQFSRHDVAGLPVVDGGGRIRGMLTRVMLIRSYQETLAARG</sequence>
<dbReference type="InterPro" id="IPR046342">
    <property type="entry name" value="CBS_dom_sf"/>
</dbReference>
<evidence type="ECO:0000256" key="7">
    <source>
        <dbReference type="ARBA" id="ARBA00023173"/>
    </source>
</evidence>
<dbReference type="AlphaFoldDB" id="I0ID34"/>
<dbReference type="eggNOG" id="COG0517">
    <property type="taxonomic scope" value="Bacteria"/>
</dbReference>
<dbReference type="InterPro" id="IPR050368">
    <property type="entry name" value="ClC-type_chloride_channel"/>
</dbReference>
<feature type="transmembrane region" description="Helical" evidence="11">
    <location>
        <begin position="143"/>
        <end position="167"/>
    </location>
</feature>
<evidence type="ECO:0000259" key="12">
    <source>
        <dbReference type="PROSITE" id="PS51371"/>
    </source>
</evidence>
<dbReference type="PROSITE" id="PS51371">
    <property type="entry name" value="CBS"/>
    <property type="match status" value="2"/>
</dbReference>
<organism evidence="13 14">
    <name type="scientific">Phycisphaera mikurensis (strain NBRC 102666 / KCTC 22515 / FYK2301M01)</name>
    <dbReference type="NCBI Taxonomy" id="1142394"/>
    <lineage>
        <taxon>Bacteria</taxon>
        <taxon>Pseudomonadati</taxon>
        <taxon>Planctomycetota</taxon>
        <taxon>Phycisphaerae</taxon>
        <taxon>Phycisphaerales</taxon>
        <taxon>Phycisphaeraceae</taxon>
        <taxon>Phycisphaera</taxon>
    </lineage>
</organism>
<feature type="transmembrane region" description="Helical" evidence="11">
    <location>
        <begin position="221"/>
        <end position="245"/>
    </location>
</feature>
<dbReference type="Proteomes" id="UP000007881">
    <property type="component" value="Chromosome"/>
</dbReference>
<dbReference type="SUPFAM" id="SSF81340">
    <property type="entry name" value="Clc chloride channel"/>
    <property type="match status" value="1"/>
</dbReference>
<dbReference type="InterPro" id="IPR000644">
    <property type="entry name" value="CBS_dom"/>
</dbReference>
<feature type="transmembrane region" description="Helical" evidence="11">
    <location>
        <begin position="312"/>
        <end position="334"/>
    </location>
</feature>
<dbReference type="eggNOG" id="COG0038">
    <property type="taxonomic scope" value="Bacteria"/>
</dbReference>
<dbReference type="EMBL" id="AP012338">
    <property type="protein sequence ID" value="BAM03172.1"/>
    <property type="molecule type" value="Genomic_DNA"/>
</dbReference>
<keyword evidence="3 11" id="KW-0812">Transmembrane</keyword>
<comment type="subcellular location">
    <subcellularLocation>
        <location evidence="1">Membrane</location>
        <topology evidence="1">Multi-pass membrane protein</topology>
    </subcellularLocation>
</comment>
<feature type="domain" description="CBS" evidence="12">
    <location>
        <begin position="457"/>
        <end position="517"/>
    </location>
</feature>
<feature type="domain" description="CBS" evidence="12">
    <location>
        <begin position="524"/>
        <end position="580"/>
    </location>
</feature>
<dbReference type="GO" id="GO:0034707">
    <property type="term" value="C:chloride channel complex"/>
    <property type="evidence" value="ECO:0007669"/>
    <property type="project" value="UniProtKB-KW"/>
</dbReference>
<keyword evidence="2" id="KW-0813">Transport</keyword>
<evidence type="ECO:0000256" key="11">
    <source>
        <dbReference type="SAM" id="Phobius"/>
    </source>
</evidence>
<evidence type="ECO:0000256" key="9">
    <source>
        <dbReference type="ARBA" id="ARBA00023303"/>
    </source>
</evidence>
<dbReference type="STRING" id="1142394.PSMK_10130"/>
<feature type="transmembrane region" description="Helical" evidence="11">
    <location>
        <begin position="372"/>
        <end position="397"/>
    </location>
</feature>
<keyword evidence="14" id="KW-1185">Reference proteome</keyword>
<evidence type="ECO:0000256" key="5">
    <source>
        <dbReference type="ARBA" id="ARBA00023065"/>
    </source>
</evidence>